<dbReference type="Pfam" id="PF07762">
    <property type="entry name" value="DUF1618"/>
    <property type="match status" value="1"/>
</dbReference>
<dbReference type="PANTHER" id="PTHR33086">
    <property type="entry name" value="OS05G0468200 PROTEIN-RELATED"/>
    <property type="match status" value="1"/>
</dbReference>
<evidence type="ECO:0000256" key="1">
    <source>
        <dbReference type="SAM" id="MobiDB-lite"/>
    </source>
</evidence>
<feature type="domain" description="DUF1618" evidence="2">
    <location>
        <begin position="239"/>
        <end position="360"/>
    </location>
</feature>
<dbReference type="Proteomes" id="UP000008810">
    <property type="component" value="Chromosome 1"/>
</dbReference>
<dbReference type="Gramene" id="KQK17061">
    <property type="protein sequence ID" value="KQK17061"/>
    <property type="gene ID" value="BRADI_1g32270v3"/>
</dbReference>
<dbReference type="RefSeq" id="XP_014752588.1">
    <property type="nucleotide sequence ID" value="XM_014897102.2"/>
</dbReference>
<evidence type="ECO:0000259" key="2">
    <source>
        <dbReference type="Pfam" id="PF07762"/>
    </source>
</evidence>
<dbReference type="AlphaFoldDB" id="A0A0Q3H3B5"/>
<dbReference type="EMBL" id="CM000880">
    <property type="protein sequence ID" value="KQK17061.2"/>
    <property type="molecule type" value="Genomic_DNA"/>
</dbReference>
<dbReference type="ExpressionAtlas" id="A0A0Q3H3B5">
    <property type="expression patterns" value="baseline"/>
</dbReference>
<name>A0A0Q3H3B5_BRADI</name>
<keyword evidence="5" id="KW-1185">Reference proteome</keyword>
<evidence type="ECO:0000313" key="3">
    <source>
        <dbReference type="EMBL" id="KQK17061.2"/>
    </source>
</evidence>
<dbReference type="PANTHER" id="PTHR33086:SF73">
    <property type="entry name" value="OS01G0245901 PROTEIN"/>
    <property type="match status" value="1"/>
</dbReference>
<dbReference type="STRING" id="15368.A0A0Q3H3B5"/>
<dbReference type="KEGG" id="bdi:100843218"/>
<reference evidence="3" key="2">
    <citation type="submission" date="2017-06" db="EMBL/GenBank/DDBJ databases">
        <title>WGS assembly of Brachypodium distachyon.</title>
        <authorList>
            <consortium name="The International Brachypodium Initiative"/>
            <person name="Lucas S."/>
            <person name="Harmon-Smith M."/>
            <person name="Lail K."/>
            <person name="Tice H."/>
            <person name="Grimwood J."/>
            <person name="Bruce D."/>
            <person name="Barry K."/>
            <person name="Shu S."/>
            <person name="Lindquist E."/>
            <person name="Wang M."/>
            <person name="Pitluck S."/>
            <person name="Vogel J.P."/>
            <person name="Garvin D.F."/>
            <person name="Mockler T.C."/>
            <person name="Schmutz J."/>
            <person name="Rokhsar D."/>
            <person name="Bevan M.W."/>
        </authorList>
    </citation>
    <scope>NUCLEOTIDE SEQUENCE</scope>
    <source>
        <strain evidence="3">Bd21</strain>
    </source>
</reference>
<reference evidence="3 4" key="1">
    <citation type="journal article" date="2010" name="Nature">
        <title>Genome sequencing and analysis of the model grass Brachypodium distachyon.</title>
        <authorList>
            <consortium name="International Brachypodium Initiative"/>
        </authorList>
    </citation>
    <scope>NUCLEOTIDE SEQUENCE [LARGE SCALE GENOMIC DNA]</scope>
    <source>
        <strain evidence="3">Bd21</strain>
        <strain evidence="4">cv. Bd21</strain>
    </source>
</reference>
<evidence type="ECO:0000313" key="4">
    <source>
        <dbReference type="EnsemblPlants" id="KQK17061"/>
    </source>
</evidence>
<dbReference type="EnsemblPlants" id="KQK17061">
    <property type="protein sequence ID" value="KQK17061"/>
    <property type="gene ID" value="BRADI_1g32270v3"/>
</dbReference>
<gene>
    <name evidence="4" type="primary">LOC100843218</name>
    <name evidence="3" type="ORF">BRADI_1g32270v3</name>
</gene>
<dbReference type="InterPro" id="IPR011676">
    <property type="entry name" value="DUF1618"/>
</dbReference>
<sequence length="485" mass="53002">MAFRFPTRILLACGGGGGGLLAVLHNSHQRPQTDGDKPLASSPAAPPWVILGTVARVSSPEIPPGADISLALATPPRVSTLTIPPRVFPEKTTPDNFPSVVATDPSGLLLLHADQGRARDPSAAHRPGRRECQSWRDFIPGYFHLDAVAASALRVPNPERIMHPGHLGLLASPQGGHGHHYMLAELQPRYGSTHAATATLLCFSSEVRKWVTKVVTYPLPSRRLLSPNGVVSHSGMLWWVDLSWCLLACDPCADKPLLRAVPLPPGQALEPREAWGVLDKYRCVGVSAGKLRFVDMYRRNHDAPKISVWTLLDEDSMEWKLECEATFQDICDDETFGAAGLPRKLPVLALIDPTDPEVVYFFLEEHLVGVDVRRRKVVACGACELVAPPSEFLASRFVRAWQLPHAPSSGFFPDDTTGSGSECMESAFPASSLTYVCQVSFIISFRGLPQRFCLSSRSRVTGGNKERKRKRTHSGHGGNRDEPCP</sequence>
<evidence type="ECO:0000313" key="5">
    <source>
        <dbReference type="Proteomes" id="UP000008810"/>
    </source>
</evidence>
<dbReference type="OrthoDB" id="667586at2759"/>
<accession>A0A0Q3H3B5</accession>
<protein>
    <recommendedName>
        <fullName evidence="2">DUF1618 domain-containing protein</fullName>
    </recommendedName>
</protein>
<organism evidence="3">
    <name type="scientific">Brachypodium distachyon</name>
    <name type="common">Purple false brome</name>
    <name type="synonym">Trachynia distachya</name>
    <dbReference type="NCBI Taxonomy" id="15368"/>
    <lineage>
        <taxon>Eukaryota</taxon>
        <taxon>Viridiplantae</taxon>
        <taxon>Streptophyta</taxon>
        <taxon>Embryophyta</taxon>
        <taxon>Tracheophyta</taxon>
        <taxon>Spermatophyta</taxon>
        <taxon>Magnoliopsida</taxon>
        <taxon>Liliopsida</taxon>
        <taxon>Poales</taxon>
        <taxon>Poaceae</taxon>
        <taxon>BOP clade</taxon>
        <taxon>Pooideae</taxon>
        <taxon>Stipodae</taxon>
        <taxon>Brachypodieae</taxon>
        <taxon>Brachypodium</taxon>
    </lineage>
</organism>
<dbReference type="GeneID" id="100843218"/>
<proteinExistence type="predicted"/>
<reference evidence="4" key="3">
    <citation type="submission" date="2018-08" db="UniProtKB">
        <authorList>
            <consortium name="EnsemblPlants"/>
        </authorList>
    </citation>
    <scope>IDENTIFICATION</scope>
    <source>
        <strain evidence="4">cv. Bd21</strain>
    </source>
</reference>
<feature type="region of interest" description="Disordered" evidence="1">
    <location>
        <begin position="463"/>
        <end position="485"/>
    </location>
</feature>